<dbReference type="Proteomes" id="UP001152795">
    <property type="component" value="Unassembled WGS sequence"/>
</dbReference>
<gene>
    <name evidence="6" type="ORF">PACLA_8A062052</name>
</gene>
<keyword evidence="7" id="KW-1185">Reference proteome</keyword>
<comment type="caution">
    <text evidence="6">The sequence shown here is derived from an EMBL/GenBank/DDBJ whole genome shotgun (WGS) entry which is preliminary data.</text>
</comment>
<name>A0A6S7HBZ5_PARCT</name>
<dbReference type="SMART" id="SM00321">
    <property type="entry name" value="WSC"/>
    <property type="match status" value="1"/>
</dbReference>
<dbReference type="PROSITE" id="PS50093">
    <property type="entry name" value="PKD"/>
    <property type="match status" value="2"/>
</dbReference>
<dbReference type="SUPFAM" id="SSF49299">
    <property type="entry name" value="PKD domain"/>
    <property type="match status" value="6"/>
</dbReference>
<dbReference type="OrthoDB" id="5985818at2759"/>
<evidence type="ECO:0000256" key="5">
    <source>
        <dbReference type="ARBA" id="ARBA00023136"/>
    </source>
</evidence>
<protein>
    <submittedName>
        <fullName evidence="6">Uncharacterized protein</fullName>
    </submittedName>
</protein>
<evidence type="ECO:0000256" key="1">
    <source>
        <dbReference type="ARBA" id="ARBA00004141"/>
    </source>
</evidence>
<dbReference type="InterPro" id="IPR022409">
    <property type="entry name" value="PKD/Chitinase_dom"/>
</dbReference>
<keyword evidence="3" id="KW-0677">Repeat</keyword>
<dbReference type="GO" id="GO:0005886">
    <property type="term" value="C:plasma membrane"/>
    <property type="evidence" value="ECO:0007669"/>
    <property type="project" value="TreeGrafter"/>
</dbReference>
<reference evidence="6" key="1">
    <citation type="submission" date="2020-04" db="EMBL/GenBank/DDBJ databases">
        <authorList>
            <person name="Alioto T."/>
            <person name="Alioto T."/>
            <person name="Gomez Garrido J."/>
        </authorList>
    </citation>
    <scope>NUCLEOTIDE SEQUENCE</scope>
    <source>
        <strain evidence="6">A484AB</strain>
    </source>
</reference>
<dbReference type="Pfam" id="PF01822">
    <property type="entry name" value="WSC"/>
    <property type="match status" value="1"/>
</dbReference>
<keyword evidence="2" id="KW-0812">Transmembrane</keyword>
<dbReference type="CDD" id="cd00146">
    <property type="entry name" value="PKD"/>
    <property type="match status" value="1"/>
</dbReference>
<evidence type="ECO:0000256" key="3">
    <source>
        <dbReference type="ARBA" id="ARBA00022737"/>
    </source>
</evidence>
<sequence>MPISFQNKIALKLEIKGEKTYANTLGCLSKTSVTTSGYPVIPVVSASHPFSCIVGCGQISLPYALLTNGGECFCTSNLASTNDAMDELCKVPCKDKKVLTCGGEWHYAVYNVTEFGNGTFHFSAPTWTKENTPVTFTFTAKNGTEIEVYRRHSAASTTLPYMELTFQDMAIEVVIIEARTTGLFSRIFQVQHSIFVTTKAKSLSLDCPGLVVANNEYECVLNGFTGPVDVFNYTLNAAVIDTPLLPRGFTGTLGGLHYKISNTAQTQSGLYFISSFLELAIVSSIEINVEQTGKLSVVILRPVCGTGVFREYCNIDGFCTNFHPTCDLSGYICSDDKMLHLPSGQCFERGNYECLGAATTSKFIPVKYHKYEVVFIKEVNIDKVGKHQILSEGETVDVREKDVIGVYYPSVGAAILSVESYDAYEGLYEVTNLTSLVKGGYIEAPAESVKLIHMQHSLKARYYVAQRQIFPISLPPGVHRAAISLQNKVNQFQFSQQIISVRPIEQANWQLDSIVATNDVYTITASAKAGTNITYVVHYDDGAVDKFFQENISEPVTFTHTYTSPGYKFIKLHAFNYISDEVDNHMLLVQDYIKDVNLTSPVKPTRLSQITAIDWYIDSGSRVTIEIDLGDGTTFLNESVDINGITERPIRHVYPRPIEYWVNITAYNLVKRIELYFMIIIEIPIVELTSRVIHANRDIEVNETVEVQLTQLNGTNVIHYFEFQDDSTLLTRETSILKNYSYWQVFPVNITAWNNVSWVSWTQPIKVHKPIIELTGFVIATSPTNHTDPVKFDFDMITGSDFNCTWNFDDGLFGHSSYWITDEQVYKWPITHQEIFHMYAGIGVYHVRINCTNRLYSAKASTISIVQVPISGLELDQPPPQPNDEDLVVKFRAATGTNISYTVTFYHIWEKRNIEITNVSISPDTLEGTAVIDKQYFTDRVGLYDVKITAVNLVTPLQTLIRTVIVDRPIREPRFVIHAEYVETNHTVNYTIHADASNVTITWDFNDPYAGDLNTRTKWFQGVFSHEGWTVWHKFDYSGFYSVHITLSNSLGTVEIHERVKGEFGVYLRAVTDSPRPLPPGRLNFTFFPIPERYFWHPTDAEMVMQFGDGTNYTGPYNSTVIHFYESWGLFFVNCTIMNKISWGFFTFEVEIQRIIQGLKLTPFHSDGDAGYFGPARGENFDRLPLEYDVIWNVTTSDGTNITYTFEFGDEEGEVTQNATVFHKYPSVAYYTATVWAENAVSKGSTTFTIRIQQIVIGVDIDSNCPRRHGDPTSFRVTIDQVGTESCYLIRFGNNSDNYLFKDASDTICEPSYFDPEPYQTEIFEGNSFNVTYTYKFIDVYWPRLIGSNLVSKTWKFHKAVVVWNHCDYPKIDVFNIGKNRTTATHVLRSQVFMVDTQNVVICDASKTTSFLWEVFMVNPDEAGNDTLNTFSSSVVVNNPRFRINPRLLPYGLYMMRFTITMLGIDGVVGFDDGYVLIVQSPLIATVRGGTGVVKGCKQNITLDASGSQDPDVGPGLYENITLSWECMAENVPPGTTELQAGCSVDGFKVLKNGSASDLVYFGTNFTLLPSINYALRLTIVKNHRRMRMYFNLHTQEHNSLPTFVQCLQNCKKKRIAAVKLAYKGGIRDLTDLEALKRVEYKWQLYKAKERGRIHRIKEDEWEP</sequence>
<comment type="subcellular location">
    <subcellularLocation>
        <location evidence="1">Membrane</location>
        <topology evidence="1">Multi-pass membrane protein</topology>
    </subcellularLocation>
</comment>
<evidence type="ECO:0000313" key="6">
    <source>
        <dbReference type="EMBL" id="CAB3993391.1"/>
    </source>
</evidence>
<dbReference type="InterPro" id="IPR002889">
    <property type="entry name" value="WSC_carb-bd"/>
</dbReference>
<dbReference type="InterPro" id="IPR002859">
    <property type="entry name" value="PKD/REJ-like"/>
</dbReference>
<evidence type="ECO:0000313" key="7">
    <source>
        <dbReference type="Proteomes" id="UP001152795"/>
    </source>
</evidence>
<dbReference type="PROSITE" id="PS51212">
    <property type="entry name" value="WSC"/>
    <property type="match status" value="1"/>
</dbReference>
<feature type="non-terminal residue" evidence="6">
    <location>
        <position position="1"/>
    </location>
</feature>
<keyword evidence="5" id="KW-0472">Membrane</keyword>
<dbReference type="PANTHER" id="PTHR46730:SF4">
    <property type="entry name" value="POLYCYSTIC KIDNEY DISEASE PROTEIN 1-LIKE 1"/>
    <property type="match status" value="1"/>
</dbReference>
<dbReference type="PANTHER" id="PTHR46730">
    <property type="entry name" value="POLYCYSTIN-1"/>
    <property type="match status" value="1"/>
</dbReference>
<dbReference type="Pfam" id="PF00801">
    <property type="entry name" value="PKD"/>
    <property type="match status" value="2"/>
</dbReference>
<dbReference type="Gene3D" id="2.60.40.10">
    <property type="entry name" value="Immunoglobulins"/>
    <property type="match status" value="1"/>
</dbReference>
<organism evidence="6 7">
    <name type="scientific">Paramuricea clavata</name>
    <name type="common">Red gorgonian</name>
    <name type="synonym">Violescent sea-whip</name>
    <dbReference type="NCBI Taxonomy" id="317549"/>
    <lineage>
        <taxon>Eukaryota</taxon>
        <taxon>Metazoa</taxon>
        <taxon>Cnidaria</taxon>
        <taxon>Anthozoa</taxon>
        <taxon>Octocorallia</taxon>
        <taxon>Malacalcyonacea</taxon>
        <taxon>Plexauridae</taxon>
        <taxon>Paramuricea</taxon>
    </lineage>
</organism>
<dbReference type="GO" id="GO:0006816">
    <property type="term" value="P:calcium ion transport"/>
    <property type="evidence" value="ECO:0007669"/>
    <property type="project" value="TreeGrafter"/>
</dbReference>
<dbReference type="GO" id="GO:0005261">
    <property type="term" value="F:monoatomic cation channel activity"/>
    <property type="evidence" value="ECO:0007669"/>
    <property type="project" value="TreeGrafter"/>
</dbReference>
<dbReference type="InterPro" id="IPR000601">
    <property type="entry name" value="PKD_dom"/>
</dbReference>
<dbReference type="Pfam" id="PF02010">
    <property type="entry name" value="REJ"/>
    <property type="match status" value="1"/>
</dbReference>
<dbReference type="InterPro" id="IPR035986">
    <property type="entry name" value="PKD_dom_sf"/>
</dbReference>
<dbReference type="SMART" id="SM00089">
    <property type="entry name" value="PKD"/>
    <property type="match status" value="5"/>
</dbReference>
<dbReference type="InterPro" id="IPR013783">
    <property type="entry name" value="Ig-like_fold"/>
</dbReference>
<evidence type="ECO:0000256" key="4">
    <source>
        <dbReference type="ARBA" id="ARBA00022989"/>
    </source>
</evidence>
<dbReference type="EMBL" id="CACRXK020002251">
    <property type="protein sequence ID" value="CAB3993391.1"/>
    <property type="molecule type" value="Genomic_DNA"/>
</dbReference>
<accession>A0A6S7HBZ5</accession>
<evidence type="ECO:0000256" key="2">
    <source>
        <dbReference type="ARBA" id="ARBA00022692"/>
    </source>
</evidence>
<keyword evidence="4" id="KW-1133">Transmembrane helix</keyword>
<proteinExistence type="predicted"/>